<dbReference type="RefSeq" id="WP_145432951.1">
    <property type="nucleotide sequence ID" value="NZ_CP036339.1"/>
</dbReference>
<sequence length="357" mass="40928">MVRFGHKWGKFLDPASGRSFDERLGAQYYDAEWVFYQIADYTGDKEPWYTYANHAEKVYRDEYLATNKFGAQGFRRFAQGLYEDLRKGGDTTLEHLELIREKPAYSQIEGLTRGPTKRSGFSEALSREVAYALESNVIAEKAGLPRAVEEDGKPRAQWLLEMVENHLWEWRTQDFEGSSQGRVAPFMMGLSGYALAEYQDWEVANGRDPNSLWPKRHWPSIDAALLDVFAWLHDEATVIPGEALAGERMWVPLERLGHGTFRLMDRTLSGSGSPTPAPDLNQLIAPTYFWLYKETGDQKFRSIGDDLFAAGARYGSAEWSGKHFNQQYRLSFRSLKWREEGNQIKPTERAPTNQSIK</sequence>
<gene>
    <name evidence="1" type="ORF">I41_25380</name>
</gene>
<reference evidence="1 2" key="1">
    <citation type="submission" date="2019-02" db="EMBL/GenBank/DDBJ databases">
        <title>Deep-cultivation of Planctomycetes and their phenomic and genomic characterization uncovers novel biology.</title>
        <authorList>
            <person name="Wiegand S."/>
            <person name="Jogler M."/>
            <person name="Boedeker C."/>
            <person name="Pinto D."/>
            <person name="Vollmers J."/>
            <person name="Rivas-Marin E."/>
            <person name="Kohn T."/>
            <person name="Peeters S.H."/>
            <person name="Heuer A."/>
            <person name="Rast P."/>
            <person name="Oberbeckmann S."/>
            <person name="Bunk B."/>
            <person name="Jeske O."/>
            <person name="Meyerdierks A."/>
            <person name="Storesund J.E."/>
            <person name="Kallscheuer N."/>
            <person name="Luecker S."/>
            <person name="Lage O.M."/>
            <person name="Pohl T."/>
            <person name="Merkel B.J."/>
            <person name="Hornburger P."/>
            <person name="Mueller R.-W."/>
            <person name="Bruemmer F."/>
            <person name="Labrenz M."/>
            <person name="Spormann A.M."/>
            <person name="Op den Camp H."/>
            <person name="Overmann J."/>
            <person name="Amann R."/>
            <person name="Jetten M.S.M."/>
            <person name="Mascher T."/>
            <person name="Medema M.H."/>
            <person name="Devos D.P."/>
            <person name="Kaster A.-K."/>
            <person name="Ovreas L."/>
            <person name="Rohde M."/>
            <person name="Galperin M.Y."/>
            <person name="Jogler C."/>
        </authorList>
    </citation>
    <scope>NUCLEOTIDE SEQUENCE [LARGE SCALE GENOMIC DNA]</scope>
    <source>
        <strain evidence="1 2">I41</strain>
    </source>
</reference>
<organism evidence="1 2">
    <name type="scientific">Lacipirellula limnantheis</name>
    <dbReference type="NCBI Taxonomy" id="2528024"/>
    <lineage>
        <taxon>Bacteria</taxon>
        <taxon>Pseudomonadati</taxon>
        <taxon>Planctomycetota</taxon>
        <taxon>Planctomycetia</taxon>
        <taxon>Pirellulales</taxon>
        <taxon>Lacipirellulaceae</taxon>
        <taxon>Lacipirellula</taxon>
    </lineage>
</organism>
<proteinExistence type="predicted"/>
<accession>A0A517TY98</accession>
<evidence type="ECO:0000313" key="1">
    <source>
        <dbReference type="EMBL" id="QDT73349.1"/>
    </source>
</evidence>
<keyword evidence="2" id="KW-1185">Reference proteome</keyword>
<name>A0A517TY98_9BACT</name>
<evidence type="ECO:0000313" key="2">
    <source>
        <dbReference type="Proteomes" id="UP000317909"/>
    </source>
</evidence>
<dbReference type="KEGG" id="llh:I41_25380"/>
<dbReference type="Proteomes" id="UP000317909">
    <property type="component" value="Chromosome"/>
</dbReference>
<protein>
    <submittedName>
        <fullName evidence="1">Uncharacterized protein</fullName>
    </submittedName>
</protein>
<dbReference type="OrthoDB" id="275036at2"/>
<dbReference type="EMBL" id="CP036339">
    <property type="protein sequence ID" value="QDT73349.1"/>
    <property type="molecule type" value="Genomic_DNA"/>
</dbReference>
<dbReference type="AlphaFoldDB" id="A0A517TY98"/>